<organism evidence="1 2">
    <name type="scientific">Thermophilibacter immobilis</name>
    <dbReference type="NCBI Taxonomy" id="2779519"/>
    <lineage>
        <taxon>Bacteria</taxon>
        <taxon>Bacillati</taxon>
        <taxon>Actinomycetota</taxon>
        <taxon>Coriobacteriia</taxon>
        <taxon>Coriobacteriales</taxon>
        <taxon>Atopobiaceae</taxon>
        <taxon>Thermophilibacter</taxon>
    </lineage>
</organism>
<dbReference type="Pfam" id="PF12672">
    <property type="entry name" value="DUF3793"/>
    <property type="match status" value="1"/>
</dbReference>
<evidence type="ECO:0000313" key="2">
    <source>
        <dbReference type="Proteomes" id="UP000593735"/>
    </source>
</evidence>
<dbReference type="EMBL" id="CP063767">
    <property type="protein sequence ID" value="QOY61198.1"/>
    <property type="molecule type" value="Genomic_DNA"/>
</dbReference>
<reference evidence="1 2" key="1">
    <citation type="submission" date="2020-10" db="EMBL/GenBank/DDBJ databases">
        <title>Olsenella immobilis sp.nov., isolated from the mud in a fermentation cellar used for the production of Chinese strong-flavoured liquor.</title>
        <authorList>
            <person name="Lu L."/>
        </authorList>
    </citation>
    <scope>NUCLEOTIDE SEQUENCE [LARGE SCALE GENOMIC DNA]</scope>
    <source>
        <strain evidence="1 2">LZLJ-2</strain>
    </source>
</reference>
<protein>
    <submittedName>
        <fullName evidence="1">DUF3793 family protein</fullName>
    </submittedName>
</protein>
<dbReference type="Proteomes" id="UP000593735">
    <property type="component" value="Chromosome"/>
</dbReference>
<keyword evidence="2" id="KW-1185">Reference proteome</keyword>
<evidence type="ECO:0000313" key="1">
    <source>
        <dbReference type="EMBL" id="QOY61198.1"/>
    </source>
</evidence>
<accession>A0A7S7M9P5</accession>
<sequence length="223" mass="23939">MGKGIEVCLAGLQGAGTLEDALEAEFVDCLVRQAGLVLVGEKPAALFGFRPRSHGAAPDARAARLLSGRLLVAYAKRTKAYGVRIVWLAEREGGPMLLAWRPAQVAGLLDDEAARALMASCGLPTAHAARLVSDLVRRLRAYYAGRGPFPHEVGLILGYPVADVAGFMADGGRGAVACGRWKVYGDPVRARRRFDELGRHERLCKRLYAEGAPMGELLRMGMA</sequence>
<dbReference type="AlphaFoldDB" id="A0A7S7M9P5"/>
<dbReference type="InterPro" id="IPR024523">
    <property type="entry name" value="DUF3793"/>
</dbReference>
<name>A0A7S7M9P5_9ACTN</name>
<dbReference type="KEGG" id="tio:INP52_03080"/>
<gene>
    <name evidence="1" type="ORF">INP52_03080</name>
</gene>
<proteinExistence type="predicted"/>
<dbReference type="RefSeq" id="WP_194372312.1">
    <property type="nucleotide sequence ID" value="NZ_CP063767.1"/>
</dbReference>